<keyword evidence="2" id="KW-1185">Reference proteome</keyword>
<reference evidence="2" key="1">
    <citation type="journal article" date="2012" name="Science">
        <title>The Paleozoic origin of enzymatic lignin decomposition reconstructed from 31 fungal genomes.</title>
        <authorList>
            <person name="Floudas D."/>
            <person name="Binder M."/>
            <person name="Riley R."/>
            <person name="Barry K."/>
            <person name="Blanchette R.A."/>
            <person name="Henrissat B."/>
            <person name="Martinez A.T."/>
            <person name="Otillar R."/>
            <person name="Spatafora J.W."/>
            <person name="Yadav J.S."/>
            <person name="Aerts A."/>
            <person name="Benoit I."/>
            <person name="Boyd A."/>
            <person name="Carlson A."/>
            <person name="Copeland A."/>
            <person name="Coutinho P.M."/>
            <person name="de Vries R.P."/>
            <person name="Ferreira P."/>
            <person name="Findley K."/>
            <person name="Foster B."/>
            <person name="Gaskell J."/>
            <person name="Glotzer D."/>
            <person name="Gorecki P."/>
            <person name="Heitman J."/>
            <person name="Hesse C."/>
            <person name="Hori C."/>
            <person name="Igarashi K."/>
            <person name="Jurgens J.A."/>
            <person name="Kallen N."/>
            <person name="Kersten P."/>
            <person name="Kohler A."/>
            <person name="Kuees U."/>
            <person name="Kumar T.K.A."/>
            <person name="Kuo A."/>
            <person name="LaButti K."/>
            <person name="Larrondo L.F."/>
            <person name="Lindquist E."/>
            <person name="Ling A."/>
            <person name="Lombard V."/>
            <person name="Lucas S."/>
            <person name="Lundell T."/>
            <person name="Martin R."/>
            <person name="McLaughlin D.J."/>
            <person name="Morgenstern I."/>
            <person name="Morin E."/>
            <person name="Murat C."/>
            <person name="Nagy L.G."/>
            <person name="Nolan M."/>
            <person name="Ohm R.A."/>
            <person name="Patyshakuliyeva A."/>
            <person name="Rokas A."/>
            <person name="Ruiz-Duenas F.J."/>
            <person name="Sabat G."/>
            <person name="Salamov A."/>
            <person name="Samejima M."/>
            <person name="Schmutz J."/>
            <person name="Slot J.C."/>
            <person name="St John F."/>
            <person name="Stenlid J."/>
            <person name="Sun H."/>
            <person name="Sun S."/>
            <person name="Syed K."/>
            <person name="Tsang A."/>
            <person name="Wiebenga A."/>
            <person name="Young D."/>
            <person name="Pisabarro A."/>
            <person name="Eastwood D.C."/>
            <person name="Martin F."/>
            <person name="Cullen D."/>
            <person name="Grigoriev I.V."/>
            <person name="Hibbett D.S."/>
        </authorList>
    </citation>
    <scope>NUCLEOTIDE SEQUENCE [LARGE SCALE GENOMIC DNA]</scope>
    <source>
        <strain evidence="2">TFB10046</strain>
    </source>
</reference>
<gene>
    <name evidence="1" type="ORF">AURDEDRAFT_77498</name>
</gene>
<evidence type="ECO:0000313" key="2">
    <source>
        <dbReference type="Proteomes" id="UP000006514"/>
    </source>
</evidence>
<dbReference type="InParanoid" id="J0L8Q2"/>
<dbReference type="eggNOG" id="KOG0017">
    <property type="taxonomic scope" value="Eukaryota"/>
</dbReference>
<dbReference type="EMBL" id="JH688694">
    <property type="protein sequence ID" value="EJD32741.1"/>
    <property type="molecule type" value="Genomic_DNA"/>
</dbReference>
<dbReference type="KEGG" id="adl:AURDEDRAFT_77498"/>
<accession>J0L8Q2</accession>
<protein>
    <submittedName>
        <fullName evidence="1">Uncharacterized protein</fullName>
    </submittedName>
</protein>
<proteinExistence type="predicted"/>
<evidence type="ECO:0000313" key="1">
    <source>
        <dbReference type="EMBL" id="EJD32741.1"/>
    </source>
</evidence>
<dbReference type="OMA" id="TEIADCE"/>
<dbReference type="AlphaFoldDB" id="J0L8Q2"/>
<dbReference type="Proteomes" id="UP000006514">
    <property type="component" value="Unassembled WGS sequence"/>
</dbReference>
<feature type="non-terminal residue" evidence="1">
    <location>
        <position position="209"/>
    </location>
</feature>
<organism evidence="1 2">
    <name type="scientific">Auricularia subglabra (strain TFB-10046 / SS5)</name>
    <name type="common">White-rot fungus</name>
    <name type="synonym">Auricularia delicata (strain TFB10046)</name>
    <dbReference type="NCBI Taxonomy" id="717982"/>
    <lineage>
        <taxon>Eukaryota</taxon>
        <taxon>Fungi</taxon>
        <taxon>Dikarya</taxon>
        <taxon>Basidiomycota</taxon>
        <taxon>Agaricomycotina</taxon>
        <taxon>Agaricomycetes</taxon>
        <taxon>Auriculariales</taxon>
        <taxon>Auriculariaceae</taxon>
        <taxon>Auricularia</taxon>
    </lineage>
</organism>
<dbReference type="OrthoDB" id="2692435at2759"/>
<sequence>MSTDLSVVTSSQKLVSTIPRLLPGGTNWVTYKERMLQYLLGQPGFRKHLTGRAKEPKAVAAYELQLDAYEDLMDDWVQKQAAIASVLTSSWPEDIQHLFIHITPVSARWKALVAQFEDQSVLSKSDLLIQLLDIRCTGLDDEDVLDKSESHASEEHAYLTVATEHALRAAGRQTLRLLDTGASQHYDGDLANFTEIADCEPFEITTASG</sequence>
<name>J0L8Q2_AURST</name>